<dbReference type="InterPro" id="IPR011708">
    <property type="entry name" value="DNA_pol3_alpha_NTPase_dom"/>
</dbReference>
<dbReference type="InterPro" id="IPR004013">
    <property type="entry name" value="PHP_dom"/>
</dbReference>
<keyword evidence="8" id="KW-0239">DNA-directed DNA polymerase</keyword>
<dbReference type="GO" id="GO:0006260">
    <property type="term" value="P:DNA replication"/>
    <property type="evidence" value="ECO:0007669"/>
    <property type="project" value="UniProtKB-KW"/>
</dbReference>
<dbReference type="CDD" id="cd07431">
    <property type="entry name" value="PHP_PolIIIA"/>
    <property type="match status" value="1"/>
</dbReference>
<dbReference type="GO" id="GO:0003887">
    <property type="term" value="F:DNA-directed DNA polymerase activity"/>
    <property type="evidence" value="ECO:0007669"/>
    <property type="project" value="UniProtKB-KW"/>
</dbReference>
<dbReference type="Pfam" id="PF14579">
    <property type="entry name" value="HHH_6"/>
    <property type="match status" value="1"/>
</dbReference>
<feature type="domain" description="Polymerase/histidinol phosphatase N-terminal" evidence="12">
    <location>
        <begin position="4"/>
        <end position="71"/>
    </location>
</feature>
<dbReference type="Proteomes" id="UP001179647">
    <property type="component" value="Chromosome"/>
</dbReference>
<dbReference type="InterPro" id="IPR016195">
    <property type="entry name" value="Pol/histidinol_Pase-like"/>
</dbReference>
<dbReference type="EC" id="2.7.7.7" evidence="3"/>
<keyword evidence="14" id="KW-1185">Reference proteome</keyword>
<comment type="function">
    <text evidence="9">DNA polymerase III is a complex, multichain enzyme responsible for most of the replicative synthesis in bacteria. This DNA polymerase also exhibits 3' to 5' exonuclease activity. The alpha chain is the DNA polymerase.</text>
</comment>
<dbReference type="InterPro" id="IPR003141">
    <property type="entry name" value="Pol/His_phosphatase_N"/>
</dbReference>
<dbReference type="NCBIfam" id="NF004226">
    <property type="entry name" value="PRK05673.1"/>
    <property type="match status" value="1"/>
</dbReference>
<dbReference type="KEGG" id="vie:OL234_04515"/>
<dbReference type="InterPro" id="IPR040982">
    <property type="entry name" value="DNA_pol3_finger"/>
</dbReference>
<dbReference type="CDD" id="cd04485">
    <property type="entry name" value="DnaE_OBF"/>
    <property type="match status" value="1"/>
</dbReference>
<accession>A0AAF0CWH3</accession>
<evidence type="ECO:0000256" key="3">
    <source>
        <dbReference type="ARBA" id="ARBA00012417"/>
    </source>
</evidence>
<dbReference type="InterPro" id="IPR004365">
    <property type="entry name" value="NA-bd_OB_tRNA"/>
</dbReference>
<dbReference type="InterPro" id="IPR029460">
    <property type="entry name" value="DNAPol_HHH"/>
</dbReference>
<evidence type="ECO:0000256" key="2">
    <source>
        <dbReference type="ARBA" id="ARBA00009496"/>
    </source>
</evidence>
<dbReference type="InterPro" id="IPR004805">
    <property type="entry name" value="DnaE2/DnaE/PolC"/>
</dbReference>
<evidence type="ECO:0000256" key="10">
    <source>
        <dbReference type="ARBA" id="ARBA00026073"/>
    </source>
</evidence>
<evidence type="ECO:0000256" key="7">
    <source>
        <dbReference type="ARBA" id="ARBA00022705"/>
    </source>
</evidence>
<dbReference type="Pfam" id="PF01336">
    <property type="entry name" value="tRNA_anti-codon"/>
    <property type="match status" value="1"/>
</dbReference>
<dbReference type="Pfam" id="PF17657">
    <property type="entry name" value="DNA_pol3_finger"/>
    <property type="match status" value="1"/>
</dbReference>
<keyword evidence="5 13" id="KW-0808">Transferase</keyword>
<comment type="subunit">
    <text evidence="10">DNA polymerase III contains a core (composed of alpha, epsilon and theta chains) that associates with a tau subunit. This core dimerizes to form the POLIII' complex. PolIII' associates with the gamma complex (composed of gamma, delta, delta', psi and chi chains) and with the beta chain to form the complete DNA polymerase III complex.</text>
</comment>
<evidence type="ECO:0000313" key="14">
    <source>
        <dbReference type="Proteomes" id="UP001179647"/>
    </source>
</evidence>
<dbReference type="Gene3D" id="1.10.10.1600">
    <property type="entry name" value="Bacterial DNA polymerase III alpha subunit, thumb domain"/>
    <property type="match status" value="1"/>
</dbReference>
<sequence>MATAQLQVLTAYSLLASTNRIEELVQKAKNYGYDALAITDLDVMHGVAEFYQACQKVGIKPLIGLTIRYRYSRQDEYDSKMILLAKDEIGYQNLLKISTLKMERAKTDSFYFNQIKNYLHHLVVIISDDTSHIGRLFQQQSSELETSLTDLQTLVDHGSLYGGISIVNEEEPRKMSWLNFLKGFDIELVALHEVRYLNPSDDFSLRVLEHIEAGTKLSTDTIQQTGQYYLPTPDNFVARLKNCDLSTVGETISKVVEACQFEMKFDQTLLPHYKVPEGRHGAEFLREICFNNLPTRVKDPDDRYIDRLNYELSVITEMGFVDYFLIIWDVMNFARSKKIAFGPGRGSAAGSLVSFVTHITDVDPIQYDLLFERFLNKERYTMPDIDLDIPDNRRDEILNYVSQKHGHHHVAQIATFGTLAAKMALRDVSRVFGLSQNEANQWSNAIPNVLKITLKEALEQSKELKQLVNETEKNRLIFEVASKIEGLPRHISTHAAGVVISDQDLTELVPLQSGTGDIPLTQFTMNDVEAIGLLKMDFLGLRNLSILDEAVQQVKRVYNQELVLQDIPMNDELTLKLFRQARTVGVFQFESPGIKNVLRKLGPTSIEDVAAVNALYRPGPMENIDLFVARKKGEEPIDYPHESLQEILGVTYGIIVYQEQIMQVAAKMAGFSLGEADILRRAISKKKKDVLDDERRHFVEGSLEQGYDVAVANKVYDYIERFANYGFNRSHAMAYAFIAYWLAYLKVHYPTPFFVALLNSVRHNLGKIKEYVNDARRFGLKIKGPHINRSHYGFYLDKEEIIFGFNSLKGVRSDFTKNILNIRKENGHFTSFDDFLLRIDRKFLKTENLLPLIYSGAFDALHSNRRQLVEDLDSSIKNILYSGGSMDLLSILSLKKEEIEDYSIPDKLEQEASYLGTYLSGHPVDEFRTLKIMKNVKNVEQLTEQVPIKLLLLIKNIRIIRTKKGEQMAFVDGHDASGETSVTIFPGTYRQISKRLDKDKVILVQGKVSRSKFDKALQVVADSIEFAEDYQDKLGPKICYLKIEEADESETLLIQLKGIFKQHPGITPVILYFEKNAQKLVLSDEFWVNESINLKNELSCIVNKGNIVFK</sequence>
<dbReference type="PANTHER" id="PTHR32294:SF0">
    <property type="entry name" value="DNA POLYMERASE III SUBUNIT ALPHA"/>
    <property type="match status" value="1"/>
</dbReference>
<evidence type="ECO:0000256" key="1">
    <source>
        <dbReference type="ARBA" id="ARBA00004496"/>
    </source>
</evidence>
<evidence type="ECO:0000256" key="4">
    <source>
        <dbReference type="ARBA" id="ARBA00019114"/>
    </source>
</evidence>
<dbReference type="NCBIfam" id="TIGR00594">
    <property type="entry name" value="polc"/>
    <property type="match status" value="1"/>
</dbReference>
<dbReference type="RefSeq" id="WP_275469963.1">
    <property type="nucleotide sequence ID" value="NZ_CP110232.1"/>
</dbReference>
<comment type="catalytic activity">
    <reaction evidence="11">
        <text>DNA(n) + a 2'-deoxyribonucleoside 5'-triphosphate = DNA(n+1) + diphosphate</text>
        <dbReference type="Rhea" id="RHEA:22508"/>
        <dbReference type="Rhea" id="RHEA-COMP:17339"/>
        <dbReference type="Rhea" id="RHEA-COMP:17340"/>
        <dbReference type="ChEBI" id="CHEBI:33019"/>
        <dbReference type="ChEBI" id="CHEBI:61560"/>
        <dbReference type="ChEBI" id="CHEBI:173112"/>
        <dbReference type="EC" id="2.7.7.7"/>
    </reaction>
</comment>
<dbReference type="Gene3D" id="1.10.150.870">
    <property type="match status" value="1"/>
</dbReference>
<evidence type="ECO:0000256" key="9">
    <source>
        <dbReference type="ARBA" id="ARBA00025611"/>
    </source>
</evidence>
<evidence type="ECO:0000259" key="12">
    <source>
        <dbReference type="SMART" id="SM00481"/>
    </source>
</evidence>
<evidence type="ECO:0000256" key="11">
    <source>
        <dbReference type="ARBA" id="ARBA00049244"/>
    </source>
</evidence>
<dbReference type="Gene3D" id="3.20.20.140">
    <property type="entry name" value="Metal-dependent hydrolases"/>
    <property type="match status" value="1"/>
</dbReference>
<evidence type="ECO:0000313" key="13">
    <source>
        <dbReference type="EMBL" id="WEG74164.1"/>
    </source>
</evidence>
<gene>
    <name evidence="13" type="primary">dnaE</name>
    <name evidence="13" type="ORF">OL234_04515</name>
</gene>
<dbReference type="PANTHER" id="PTHR32294">
    <property type="entry name" value="DNA POLYMERASE III SUBUNIT ALPHA"/>
    <property type="match status" value="1"/>
</dbReference>
<evidence type="ECO:0000256" key="8">
    <source>
        <dbReference type="ARBA" id="ARBA00022932"/>
    </source>
</evidence>
<reference evidence="13" key="1">
    <citation type="submission" date="2022-10" db="EMBL/GenBank/DDBJ databases">
        <title>Vagococcus sp. isolated from poultry meat.</title>
        <authorList>
            <person name="Johansson P."/>
            <person name="Bjorkroth J."/>
        </authorList>
    </citation>
    <scope>NUCLEOTIDE SEQUENCE</scope>
    <source>
        <strain evidence="13">STAA11</strain>
    </source>
</reference>
<dbReference type="GO" id="GO:0005737">
    <property type="term" value="C:cytoplasm"/>
    <property type="evidence" value="ECO:0007669"/>
    <property type="project" value="UniProtKB-SubCell"/>
</dbReference>
<comment type="subcellular location">
    <subcellularLocation>
        <location evidence="1">Cytoplasm</location>
    </subcellularLocation>
</comment>
<dbReference type="InterPro" id="IPR041931">
    <property type="entry name" value="DNA_pol3_alpha_thumb_dom"/>
</dbReference>
<dbReference type="SUPFAM" id="SSF89550">
    <property type="entry name" value="PHP domain-like"/>
    <property type="match status" value="1"/>
</dbReference>
<dbReference type="SMART" id="SM00481">
    <property type="entry name" value="POLIIIAc"/>
    <property type="match status" value="1"/>
</dbReference>
<organism evidence="13 14">
    <name type="scientific">Vagococcus intermedius</name>
    <dbReference type="NCBI Taxonomy" id="2991418"/>
    <lineage>
        <taxon>Bacteria</taxon>
        <taxon>Bacillati</taxon>
        <taxon>Bacillota</taxon>
        <taxon>Bacilli</taxon>
        <taxon>Lactobacillales</taxon>
        <taxon>Enterococcaceae</taxon>
        <taxon>Vagococcus</taxon>
    </lineage>
</organism>
<dbReference type="EMBL" id="CP110232">
    <property type="protein sequence ID" value="WEG74164.1"/>
    <property type="molecule type" value="Genomic_DNA"/>
</dbReference>
<keyword evidence="6 13" id="KW-0548">Nucleotidyltransferase</keyword>
<dbReference type="AlphaFoldDB" id="A0AAF0CWH3"/>
<evidence type="ECO:0000256" key="5">
    <source>
        <dbReference type="ARBA" id="ARBA00022679"/>
    </source>
</evidence>
<proteinExistence type="inferred from homology"/>
<keyword evidence="7" id="KW-0235">DNA replication</keyword>
<dbReference type="Pfam" id="PF07733">
    <property type="entry name" value="DNA_pol3_alpha"/>
    <property type="match status" value="1"/>
</dbReference>
<protein>
    <recommendedName>
        <fullName evidence="4">DNA polymerase III subunit alpha</fullName>
        <ecNumber evidence="3">2.7.7.7</ecNumber>
    </recommendedName>
</protein>
<comment type="similarity">
    <text evidence="2">Belongs to the DNA polymerase type-C family. DnaE subfamily.</text>
</comment>
<dbReference type="GO" id="GO:0008408">
    <property type="term" value="F:3'-5' exonuclease activity"/>
    <property type="evidence" value="ECO:0007669"/>
    <property type="project" value="InterPro"/>
</dbReference>
<dbReference type="Pfam" id="PF02811">
    <property type="entry name" value="PHP"/>
    <property type="match status" value="1"/>
</dbReference>
<name>A0AAF0CWH3_9ENTE</name>
<dbReference type="GO" id="GO:0003676">
    <property type="term" value="F:nucleic acid binding"/>
    <property type="evidence" value="ECO:0007669"/>
    <property type="project" value="InterPro"/>
</dbReference>
<evidence type="ECO:0000256" key="6">
    <source>
        <dbReference type="ARBA" id="ARBA00022695"/>
    </source>
</evidence>